<dbReference type="EMBL" id="JACGCI010000016">
    <property type="protein sequence ID" value="KAF6759082.1"/>
    <property type="molecule type" value="Genomic_DNA"/>
</dbReference>
<name>A0A8H6I722_9AGAR</name>
<dbReference type="AlphaFoldDB" id="A0A8H6I722"/>
<protein>
    <submittedName>
        <fullName evidence="1">Uncharacterized protein</fullName>
    </submittedName>
</protein>
<keyword evidence="2" id="KW-1185">Reference proteome</keyword>
<evidence type="ECO:0000313" key="2">
    <source>
        <dbReference type="Proteomes" id="UP000521943"/>
    </source>
</evidence>
<proteinExistence type="predicted"/>
<comment type="caution">
    <text evidence="1">The sequence shown here is derived from an EMBL/GenBank/DDBJ whole genome shotgun (WGS) entry which is preliminary data.</text>
</comment>
<organism evidence="1 2">
    <name type="scientific">Ephemerocybe angulata</name>
    <dbReference type="NCBI Taxonomy" id="980116"/>
    <lineage>
        <taxon>Eukaryota</taxon>
        <taxon>Fungi</taxon>
        <taxon>Dikarya</taxon>
        <taxon>Basidiomycota</taxon>
        <taxon>Agaricomycotina</taxon>
        <taxon>Agaricomycetes</taxon>
        <taxon>Agaricomycetidae</taxon>
        <taxon>Agaricales</taxon>
        <taxon>Agaricineae</taxon>
        <taxon>Psathyrellaceae</taxon>
        <taxon>Ephemerocybe</taxon>
    </lineage>
</organism>
<accession>A0A8H6I722</accession>
<sequence>MSTVTLNKDSLQLEISEKTVSHVSGVLAYWKPGHGEDLLPTVELSCAISLINIEFDGGPMPLVFKNIMSPSINMWFHVTSQGSTCWHLKAFPQTFATLQSCKFSSFNHNNTITMVETLPMFYKLSKLRNQWTHLDLVVAVNIESIEATIATSIPVLTLRKNVKMLKERSTASNLGYKLRLILMLGAKSSMLLLYLFYACTEANFNQWSTSEVYVILNKFSAIVISDCAEPVAEYSRETIEAIWDLEDEVEMQDQTIEVTDGQYDQRVVRAPV</sequence>
<evidence type="ECO:0000313" key="1">
    <source>
        <dbReference type="EMBL" id="KAF6759082.1"/>
    </source>
</evidence>
<gene>
    <name evidence="1" type="ORF">DFP72DRAFT_844373</name>
</gene>
<dbReference type="Proteomes" id="UP000521943">
    <property type="component" value="Unassembled WGS sequence"/>
</dbReference>
<reference evidence="1 2" key="1">
    <citation type="submission" date="2020-07" db="EMBL/GenBank/DDBJ databases">
        <title>Comparative genomics of pyrophilous fungi reveals a link between fire events and developmental genes.</title>
        <authorList>
            <consortium name="DOE Joint Genome Institute"/>
            <person name="Steindorff A.S."/>
            <person name="Carver A."/>
            <person name="Calhoun S."/>
            <person name="Stillman K."/>
            <person name="Liu H."/>
            <person name="Lipzen A."/>
            <person name="Pangilinan J."/>
            <person name="Labutti K."/>
            <person name="Bruns T.D."/>
            <person name="Grigoriev I.V."/>
        </authorList>
    </citation>
    <scope>NUCLEOTIDE SEQUENCE [LARGE SCALE GENOMIC DNA]</scope>
    <source>
        <strain evidence="1 2">CBS 144469</strain>
    </source>
</reference>